<evidence type="ECO:0000259" key="13">
    <source>
        <dbReference type="PROSITE" id="PS50109"/>
    </source>
</evidence>
<comment type="subcellular location">
    <subcellularLocation>
        <location evidence="2">Membrane</location>
    </subcellularLocation>
</comment>
<dbReference type="InterPro" id="IPR016120">
    <property type="entry name" value="Sig_transdc_His_kin_SpoOB"/>
</dbReference>
<dbReference type="RefSeq" id="WP_258877301.1">
    <property type="nucleotide sequence ID" value="NZ_CP048914.1"/>
</dbReference>
<dbReference type="SUPFAM" id="SSF55890">
    <property type="entry name" value="Sporulation response regulatory protein Spo0B"/>
    <property type="match status" value="1"/>
</dbReference>
<keyword evidence="4" id="KW-0597">Phosphoprotein</keyword>
<dbReference type="SUPFAM" id="SSF55785">
    <property type="entry name" value="PYP-like sensor domain (PAS domain)"/>
    <property type="match status" value="1"/>
</dbReference>
<dbReference type="GO" id="GO:0007234">
    <property type="term" value="P:osmosensory signaling via phosphorelay pathway"/>
    <property type="evidence" value="ECO:0007669"/>
    <property type="project" value="TreeGrafter"/>
</dbReference>
<dbReference type="SMART" id="SM00387">
    <property type="entry name" value="HATPase_c"/>
    <property type="match status" value="1"/>
</dbReference>
<dbReference type="Pfam" id="PF14689">
    <property type="entry name" value="SPOB_a"/>
    <property type="match status" value="1"/>
</dbReference>
<evidence type="ECO:0000256" key="4">
    <source>
        <dbReference type="ARBA" id="ARBA00022553"/>
    </source>
</evidence>
<feature type="coiled-coil region" evidence="11">
    <location>
        <begin position="309"/>
        <end position="336"/>
    </location>
</feature>
<organism evidence="14 15">
    <name type="scientific">Candidatus Xianfuyuplasma coldseepsis</name>
    <dbReference type="NCBI Taxonomy" id="2782163"/>
    <lineage>
        <taxon>Bacteria</taxon>
        <taxon>Bacillati</taxon>
        <taxon>Mycoplasmatota</taxon>
        <taxon>Mollicutes</taxon>
        <taxon>Candidatus Izemoplasmatales</taxon>
        <taxon>Candidatus Izemoplasmataceae</taxon>
        <taxon>Candidatus Xianfuyuplasma</taxon>
    </lineage>
</organism>
<dbReference type="GO" id="GO:0000156">
    <property type="term" value="F:phosphorelay response regulator activity"/>
    <property type="evidence" value="ECO:0007669"/>
    <property type="project" value="TreeGrafter"/>
</dbReference>
<evidence type="ECO:0000256" key="6">
    <source>
        <dbReference type="ARBA" id="ARBA00022741"/>
    </source>
</evidence>
<dbReference type="GO" id="GO:0016020">
    <property type="term" value="C:membrane"/>
    <property type="evidence" value="ECO:0007669"/>
    <property type="project" value="UniProtKB-SubCell"/>
</dbReference>
<dbReference type="Pfam" id="PF02518">
    <property type="entry name" value="HATPase_c"/>
    <property type="match status" value="1"/>
</dbReference>
<dbReference type="GO" id="GO:0030295">
    <property type="term" value="F:protein kinase activator activity"/>
    <property type="evidence" value="ECO:0007669"/>
    <property type="project" value="TreeGrafter"/>
</dbReference>
<dbReference type="GO" id="GO:0005524">
    <property type="term" value="F:ATP binding"/>
    <property type="evidence" value="ECO:0007669"/>
    <property type="project" value="UniProtKB-KW"/>
</dbReference>
<keyword evidence="12" id="KW-0812">Transmembrane</keyword>
<dbReference type="InterPro" id="IPR035965">
    <property type="entry name" value="PAS-like_dom_sf"/>
</dbReference>
<keyword evidence="12" id="KW-1133">Transmembrane helix</keyword>
<evidence type="ECO:0000256" key="2">
    <source>
        <dbReference type="ARBA" id="ARBA00004370"/>
    </source>
</evidence>
<keyword evidence="6" id="KW-0547">Nucleotide-binding</keyword>
<keyword evidence="7" id="KW-0418">Kinase</keyword>
<dbReference type="PROSITE" id="PS50109">
    <property type="entry name" value="HIS_KIN"/>
    <property type="match status" value="1"/>
</dbReference>
<keyword evidence="15" id="KW-1185">Reference proteome</keyword>
<evidence type="ECO:0000256" key="7">
    <source>
        <dbReference type="ARBA" id="ARBA00022777"/>
    </source>
</evidence>
<proteinExistence type="predicted"/>
<sequence length="523" mass="59117">MKFKPANRIIVILAVLMLVVYTLMAFFVITQEFHHIDSTYNTNLLNITNIIATDEEIIAQLQGNQTTINQMVESYYDDVPLLSLIEIVSVDKIRYSHVEESLISSPYEQDDVNRALQGETYVLTDSSSLGESRKAFVPIVDDDTIIGAAIVEVLIEDINQVKLHTVLVYSSGFGVGFVISVVGLIWLSKRYISELLGFRPDEIALLYSENKSVIEQLNEALISIDKDYIITTINPMLKSMFHVSDDIVGLNVKDVFPYVDFQEIIERETHVLNKYKKIQDLKLLMNAFPLYQNNEVIGATAIFRTHLEVDSLIDQIKGYQQIAEALRSQKHEFQNKLHVVLGLIKMKDYQQAENYIMERVYTTNLASDYYTSRLKDDKVLALFVGKEIQSKEYNATLLLTSDSYLGKKHSPISSDDIVLVLGNLIDNSFEAYAARDIESKRIVVDIIEDDDMIKMTVIDQAGGIASEVLDKMFERGVSTKQGTSRGTGLSLVNEIVLLYQGSKNIKSSAKETKIEIILMKVTE</sequence>
<keyword evidence="10 12" id="KW-0472">Membrane</keyword>
<feature type="domain" description="Histidine kinase" evidence="13">
    <location>
        <begin position="420"/>
        <end position="522"/>
    </location>
</feature>
<dbReference type="Gene3D" id="1.10.287.130">
    <property type="match status" value="1"/>
</dbReference>
<dbReference type="AlphaFoldDB" id="A0A7L7KT87"/>
<dbReference type="SUPFAM" id="SSF55874">
    <property type="entry name" value="ATPase domain of HSP90 chaperone/DNA topoisomerase II/histidine kinase"/>
    <property type="match status" value="1"/>
</dbReference>
<dbReference type="GO" id="GO:0000155">
    <property type="term" value="F:phosphorelay sensor kinase activity"/>
    <property type="evidence" value="ECO:0007669"/>
    <property type="project" value="InterPro"/>
</dbReference>
<evidence type="ECO:0000256" key="8">
    <source>
        <dbReference type="ARBA" id="ARBA00022840"/>
    </source>
</evidence>
<gene>
    <name evidence="14" type="ORF">G4Z02_07025</name>
</gene>
<dbReference type="InterPro" id="IPR000014">
    <property type="entry name" value="PAS"/>
</dbReference>
<dbReference type="Gene3D" id="3.30.565.10">
    <property type="entry name" value="Histidine kinase-like ATPase, C-terminal domain"/>
    <property type="match status" value="1"/>
</dbReference>
<dbReference type="EC" id="2.7.13.3" evidence="3"/>
<evidence type="ECO:0000256" key="10">
    <source>
        <dbReference type="ARBA" id="ARBA00023136"/>
    </source>
</evidence>
<reference evidence="14 15" key="1">
    <citation type="submission" date="2020-02" db="EMBL/GenBank/DDBJ databases">
        <authorList>
            <person name="Zheng R.K."/>
            <person name="Sun C.M."/>
        </authorList>
    </citation>
    <scope>NUCLEOTIDE SEQUENCE [LARGE SCALE GENOMIC DNA]</scope>
    <source>
        <strain evidence="15">zrk13</strain>
    </source>
</reference>
<evidence type="ECO:0000256" key="1">
    <source>
        <dbReference type="ARBA" id="ARBA00000085"/>
    </source>
</evidence>
<dbReference type="PANTHER" id="PTHR42878">
    <property type="entry name" value="TWO-COMPONENT HISTIDINE KINASE"/>
    <property type="match status" value="1"/>
</dbReference>
<dbReference type="InterPro" id="IPR039506">
    <property type="entry name" value="SPOB_a"/>
</dbReference>
<keyword evidence="5" id="KW-0808">Transferase</keyword>
<dbReference type="InterPro" id="IPR003594">
    <property type="entry name" value="HATPase_dom"/>
</dbReference>
<dbReference type="Gene3D" id="3.30.450.20">
    <property type="entry name" value="PAS domain"/>
    <property type="match status" value="2"/>
</dbReference>
<evidence type="ECO:0000313" key="15">
    <source>
        <dbReference type="Proteomes" id="UP000514720"/>
    </source>
</evidence>
<keyword evidence="11" id="KW-0175">Coiled coil</keyword>
<evidence type="ECO:0000256" key="12">
    <source>
        <dbReference type="SAM" id="Phobius"/>
    </source>
</evidence>
<dbReference type="KEGG" id="xcl:G4Z02_07025"/>
<dbReference type="SUPFAM" id="SSF103190">
    <property type="entry name" value="Sensory domain-like"/>
    <property type="match status" value="1"/>
</dbReference>
<evidence type="ECO:0000256" key="3">
    <source>
        <dbReference type="ARBA" id="ARBA00012438"/>
    </source>
</evidence>
<dbReference type="PANTHER" id="PTHR42878:SF14">
    <property type="entry name" value="OSMOLARITY TWO-COMPONENT SYSTEM PROTEIN SSK1"/>
    <property type="match status" value="1"/>
</dbReference>
<comment type="catalytic activity">
    <reaction evidence="1">
        <text>ATP + protein L-histidine = ADP + protein N-phospho-L-histidine.</text>
        <dbReference type="EC" id="2.7.13.3"/>
    </reaction>
</comment>
<evidence type="ECO:0000256" key="9">
    <source>
        <dbReference type="ARBA" id="ARBA00023012"/>
    </source>
</evidence>
<evidence type="ECO:0000313" key="14">
    <source>
        <dbReference type="EMBL" id="QMS85502.1"/>
    </source>
</evidence>
<evidence type="ECO:0000256" key="11">
    <source>
        <dbReference type="SAM" id="Coils"/>
    </source>
</evidence>
<feature type="transmembrane region" description="Helical" evidence="12">
    <location>
        <begin position="9"/>
        <end position="29"/>
    </location>
</feature>
<evidence type="ECO:0000256" key="5">
    <source>
        <dbReference type="ARBA" id="ARBA00022679"/>
    </source>
</evidence>
<keyword evidence="9" id="KW-0902">Two-component regulatory system</keyword>
<dbReference type="SMART" id="SM00091">
    <property type="entry name" value="PAS"/>
    <property type="match status" value="1"/>
</dbReference>
<dbReference type="Proteomes" id="UP000514720">
    <property type="component" value="Chromosome"/>
</dbReference>
<dbReference type="InterPro" id="IPR036890">
    <property type="entry name" value="HATPase_C_sf"/>
</dbReference>
<keyword evidence="8" id="KW-0067">ATP-binding</keyword>
<protein>
    <recommendedName>
        <fullName evidence="3">histidine kinase</fullName>
        <ecNumber evidence="3">2.7.13.3</ecNumber>
    </recommendedName>
</protein>
<dbReference type="EMBL" id="CP048914">
    <property type="protein sequence ID" value="QMS85502.1"/>
    <property type="molecule type" value="Genomic_DNA"/>
</dbReference>
<dbReference type="InterPro" id="IPR005467">
    <property type="entry name" value="His_kinase_dom"/>
</dbReference>
<feature type="transmembrane region" description="Helical" evidence="12">
    <location>
        <begin position="166"/>
        <end position="187"/>
    </location>
</feature>
<dbReference type="InterPro" id="IPR029151">
    <property type="entry name" value="Sensor-like_sf"/>
</dbReference>
<accession>A0A7L7KT87</accession>
<name>A0A7L7KT87_9MOLU</name>
<dbReference type="InterPro" id="IPR050351">
    <property type="entry name" value="BphY/WalK/GraS-like"/>
</dbReference>